<evidence type="ECO:0000313" key="1">
    <source>
        <dbReference type="EMBL" id="JAE09553.1"/>
    </source>
</evidence>
<accession>A0A0A9FMK0</accession>
<proteinExistence type="predicted"/>
<protein>
    <submittedName>
        <fullName evidence="1">Uncharacterized protein</fullName>
    </submittedName>
</protein>
<organism evidence="1">
    <name type="scientific">Arundo donax</name>
    <name type="common">Giant reed</name>
    <name type="synonym">Donax arundinaceus</name>
    <dbReference type="NCBI Taxonomy" id="35708"/>
    <lineage>
        <taxon>Eukaryota</taxon>
        <taxon>Viridiplantae</taxon>
        <taxon>Streptophyta</taxon>
        <taxon>Embryophyta</taxon>
        <taxon>Tracheophyta</taxon>
        <taxon>Spermatophyta</taxon>
        <taxon>Magnoliopsida</taxon>
        <taxon>Liliopsida</taxon>
        <taxon>Poales</taxon>
        <taxon>Poaceae</taxon>
        <taxon>PACMAD clade</taxon>
        <taxon>Arundinoideae</taxon>
        <taxon>Arundineae</taxon>
        <taxon>Arundo</taxon>
    </lineage>
</organism>
<reference evidence="1" key="2">
    <citation type="journal article" date="2015" name="Data Brief">
        <title>Shoot transcriptome of the giant reed, Arundo donax.</title>
        <authorList>
            <person name="Barrero R.A."/>
            <person name="Guerrero F.D."/>
            <person name="Moolhuijzen P."/>
            <person name="Goolsby J.A."/>
            <person name="Tidwell J."/>
            <person name="Bellgard S.E."/>
            <person name="Bellgard M.I."/>
        </authorList>
    </citation>
    <scope>NUCLEOTIDE SEQUENCE</scope>
    <source>
        <tissue evidence="1">Shoot tissue taken approximately 20 cm above the soil surface</tissue>
    </source>
</reference>
<dbReference type="AlphaFoldDB" id="A0A0A9FMK0"/>
<sequence length="21" mass="2254">MLRCGLQLGKPISNSFVSEAC</sequence>
<reference evidence="1" key="1">
    <citation type="submission" date="2014-09" db="EMBL/GenBank/DDBJ databases">
        <authorList>
            <person name="Magalhaes I.L.F."/>
            <person name="Oliveira U."/>
            <person name="Santos F.R."/>
            <person name="Vidigal T.H.D.A."/>
            <person name="Brescovit A.D."/>
            <person name="Santos A.J."/>
        </authorList>
    </citation>
    <scope>NUCLEOTIDE SEQUENCE</scope>
    <source>
        <tissue evidence="1">Shoot tissue taken approximately 20 cm above the soil surface</tissue>
    </source>
</reference>
<name>A0A0A9FMK0_ARUDO</name>
<dbReference type="EMBL" id="GBRH01188343">
    <property type="protein sequence ID" value="JAE09553.1"/>
    <property type="molecule type" value="Transcribed_RNA"/>
</dbReference>